<dbReference type="AlphaFoldDB" id="A0A0W0DCD1"/>
<dbReference type="InterPro" id="IPR005045">
    <property type="entry name" value="CDC50/LEM3_fam"/>
</dbReference>
<dbReference type="VEuPathDB" id="FungiDB:CAGL0D02442g"/>
<name>A0A0W0DCD1_CANGB</name>
<dbReference type="GO" id="GO:0005886">
    <property type="term" value="C:plasma membrane"/>
    <property type="evidence" value="ECO:0007669"/>
    <property type="project" value="EnsemblFungi"/>
</dbReference>
<dbReference type="PIRSF" id="PIRSF015840">
    <property type="entry name" value="DUF284_TM_euk"/>
    <property type="match status" value="1"/>
</dbReference>
<dbReference type="GO" id="GO:0007166">
    <property type="term" value="P:cell surface receptor signaling pathway"/>
    <property type="evidence" value="ECO:0007669"/>
    <property type="project" value="EnsemblFungi"/>
</dbReference>
<evidence type="ECO:0000313" key="8">
    <source>
        <dbReference type="Proteomes" id="UP000054886"/>
    </source>
</evidence>
<proteinExistence type="inferred from homology"/>
<evidence type="ECO:0000313" key="7">
    <source>
        <dbReference type="EMBL" id="KTB01354.1"/>
    </source>
</evidence>
<dbReference type="VEuPathDB" id="FungiDB:GW608_D02607"/>
<dbReference type="GO" id="GO:0044088">
    <property type="term" value="P:regulation of vacuole organization"/>
    <property type="evidence" value="ECO:0007669"/>
    <property type="project" value="EnsemblFungi"/>
</dbReference>
<organism evidence="7 8">
    <name type="scientific">Candida glabrata</name>
    <name type="common">Yeast</name>
    <name type="synonym">Torulopsis glabrata</name>
    <dbReference type="NCBI Taxonomy" id="5478"/>
    <lineage>
        <taxon>Eukaryota</taxon>
        <taxon>Fungi</taxon>
        <taxon>Dikarya</taxon>
        <taxon>Ascomycota</taxon>
        <taxon>Saccharomycotina</taxon>
        <taxon>Saccharomycetes</taxon>
        <taxon>Saccharomycetales</taxon>
        <taxon>Saccharomycetaceae</taxon>
        <taxon>Nakaseomyces</taxon>
    </lineage>
</organism>
<accession>A0A0W0DCD1</accession>
<dbReference type="Proteomes" id="UP000054886">
    <property type="component" value="Unassembled WGS sequence"/>
</dbReference>
<dbReference type="PANTHER" id="PTHR10926:SF20">
    <property type="entry name" value="PHOSPHOLIPID-TRANSPORTING ATPASE ACCESSORY SUBUNIT LEM3"/>
    <property type="match status" value="1"/>
</dbReference>
<dbReference type="OrthoDB" id="340608at2759"/>
<comment type="caution">
    <text evidence="7">The sequence shown here is derived from an EMBL/GenBank/DDBJ whole genome shotgun (WGS) entry which is preliminary data.</text>
</comment>
<gene>
    <name evidence="7" type="ORF">AO440_000715</name>
</gene>
<keyword evidence="5 6" id="KW-0472">Membrane</keyword>
<dbReference type="PANTHER" id="PTHR10926">
    <property type="entry name" value="CELL CYCLE CONTROL PROTEIN 50"/>
    <property type="match status" value="1"/>
</dbReference>
<dbReference type="PhylomeDB" id="A0A0W0DCD1"/>
<dbReference type="VEuPathDB" id="FungiDB:B1J91_D02442g"/>
<comment type="subcellular location">
    <subcellularLocation>
        <location evidence="1">Membrane</location>
    </subcellularLocation>
</comment>
<dbReference type="GO" id="GO:0005794">
    <property type="term" value="C:Golgi apparatus"/>
    <property type="evidence" value="ECO:0007669"/>
    <property type="project" value="TreeGrafter"/>
</dbReference>
<dbReference type="GO" id="GO:0015247">
    <property type="term" value="F:aminophospholipid flippase activity"/>
    <property type="evidence" value="ECO:0007669"/>
    <property type="project" value="EnsemblFungi"/>
</dbReference>
<dbReference type="Pfam" id="PF03381">
    <property type="entry name" value="CDC50"/>
    <property type="match status" value="1"/>
</dbReference>
<comment type="similarity">
    <text evidence="2 6">Belongs to the CDC50/LEM3 family.</text>
</comment>
<evidence type="ECO:0000256" key="2">
    <source>
        <dbReference type="ARBA" id="ARBA00009457"/>
    </source>
</evidence>
<evidence type="ECO:0000256" key="6">
    <source>
        <dbReference type="PIRNR" id="PIRNR015840"/>
    </source>
</evidence>
<protein>
    <submittedName>
        <fullName evidence="7">Alkylphosphocholine resistance protein LEM3</fullName>
    </submittedName>
</protein>
<dbReference type="VEuPathDB" id="FungiDB:GVI51_D02387"/>
<dbReference type="OMA" id="WWTDTNV"/>
<sequence>MVKLDLTQVNNVFRKKEHEYQEDVPEEEDVDASEFEDDDYVPVKTKNRRPKEDNFTQQRLASINPVFTPKSVLPIYLLVAAVFVIVGGCLLAQSSRVDEITMFYQDCVTAAPKDNFQDMPDDHFNYIFHNHKDFNTKPQWRFVDDPSDDSNERGTCQIRFTTPADLKKTVYVNYVLEKFAANHRRYVLSFSEDQIRGKRPSLHDVRSNTGINCKVLGHDSEGKLIYPCGLIANSMFNDSYPFELQNVQDSTKNYPLTNKRINWHSDKKRYKKTKYNHTEVVPPPYWAKAFPNGYNETNMPNINEWEEFQNWMRPAAFDKQTKLIRKNTNDTLPAGEWQIDIGLHWPVTEYNGKKGVFITHGSSIGGRNPFLGEVYLIGGCICAAMAIVLALAWVMGGRKIADPTALSWNKDDSFRLK</sequence>
<dbReference type="GO" id="GO:0140345">
    <property type="term" value="F:phosphatidylcholine flippase activity"/>
    <property type="evidence" value="ECO:0007669"/>
    <property type="project" value="EnsemblFungi"/>
</dbReference>
<keyword evidence="3" id="KW-0812">Transmembrane</keyword>
<evidence type="ECO:0000256" key="1">
    <source>
        <dbReference type="ARBA" id="ARBA00004370"/>
    </source>
</evidence>
<evidence type="ECO:0000256" key="3">
    <source>
        <dbReference type="ARBA" id="ARBA00022692"/>
    </source>
</evidence>
<dbReference type="VEuPathDB" id="FungiDB:GWK60_D02607"/>
<dbReference type="EMBL" id="LLZZ01000131">
    <property type="protein sequence ID" value="KTB01354.1"/>
    <property type="molecule type" value="Genomic_DNA"/>
</dbReference>
<reference evidence="7 8" key="1">
    <citation type="submission" date="2015-10" db="EMBL/GenBank/DDBJ databases">
        <title>Draft genomes sequences of Candida glabrata isolates 1A, 1B, 2A, 2B, 3A and 3B.</title>
        <authorList>
            <person name="Haavelsrud O.E."/>
            <person name="Gaustad P."/>
        </authorList>
    </citation>
    <scope>NUCLEOTIDE SEQUENCE [LARGE SCALE GENOMIC DNA]</scope>
    <source>
        <strain evidence="7">910700640</strain>
    </source>
</reference>
<keyword evidence="4" id="KW-1133">Transmembrane helix</keyword>
<dbReference type="GO" id="GO:0005783">
    <property type="term" value="C:endoplasmic reticulum"/>
    <property type="evidence" value="ECO:0007669"/>
    <property type="project" value="EnsemblFungi"/>
</dbReference>
<evidence type="ECO:0000256" key="5">
    <source>
        <dbReference type="ARBA" id="ARBA00023136"/>
    </source>
</evidence>
<dbReference type="GO" id="GO:1990531">
    <property type="term" value="C:phospholipid-translocating ATPase complex"/>
    <property type="evidence" value="ECO:0007669"/>
    <property type="project" value="EnsemblFungi"/>
</dbReference>
<evidence type="ECO:0000256" key="4">
    <source>
        <dbReference type="ARBA" id="ARBA00022989"/>
    </source>
</evidence>